<evidence type="ECO:0008006" key="4">
    <source>
        <dbReference type="Google" id="ProtNLM"/>
    </source>
</evidence>
<name>A0A518CIK2_9PLAN</name>
<feature type="transmembrane region" description="Helical" evidence="1">
    <location>
        <begin position="511"/>
        <end position="536"/>
    </location>
</feature>
<dbReference type="Proteomes" id="UP000317178">
    <property type="component" value="Chromosome"/>
</dbReference>
<dbReference type="PANTHER" id="PTHR31610:SF0">
    <property type="entry name" value="SLC26A_SULP TRANSPORTER DOMAIN-CONTAINING PROTEIN"/>
    <property type="match status" value="1"/>
</dbReference>
<dbReference type="OrthoDB" id="3320984at2"/>
<evidence type="ECO:0000313" key="2">
    <source>
        <dbReference type="EMBL" id="QDU79063.1"/>
    </source>
</evidence>
<keyword evidence="3" id="KW-1185">Reference proteome</keyword>
<organism evidence="2 3">
    <name type="scientific">Polystyrenella longa</name>
    <dbReference type="NCBI Taxonomy" id="2528007"/>
    <lineage>
        <taxon>Bacteria</taxon>
        <taxon>Pseudomonadati</taxon>
        <taxon>Planctomycetota</taxon>
        <taxon>Planctomycetia</taxon>
        <taxon>Planctomycetales</taxon>
        <taxon>Planctomycetaceae</taxon>
        <taxon>Polystyrenella</taxon>
    </lineage>
</organism>
<dbReference type="RefSeq" id="WP_144993387.1">
    <property type="nucleotide sequence ID" value="NZ_CP036281.1"/>
</dbReference>
<gene>
    <name evidence="2" type="ORF">Pla110_07670</name>
</gene>
<feature type="transmembrane region" description="Helical" evidence="1">
    <location>
        <begin position="472"/>
        <end position="491"/>
    </location>
</feature>
<feature type="transmembrane region" description="Helical" evidence="1">
    <location>
        <begin position="197"/>
        <end position="216"/>
    </location>
</feature>
<feature type="transmembrane region" description="Helical" evidence="1">
    <location>
        <begin position="259"/>
        <end position="278"/>
    </location>
</feature>
<dbReference type="EMBL" id="CP036281">
    <property type="protein sequence ID" value="QDU79063.1"/>
    <property type="molecule type" value="Genomic_DNA"/>
</dbReference>
<feature type="transmembrane region" description="Helical" evidence="1">
    <location>
        <begin position="81"/>
        <end position="100"/>
    </location>
</feature>
<feature type="transmembrane region" description="Helical" evidence="1">
    <location>
        <begin position="360"/>
        <end position="379"/>
    </location>
</feature>
<dbReference type="PANTHER" id="PTHR31610">
    <property type="entry name" value="SLR0360 PROTEIN"/>
    <property type="match status" value="1"/>
</dbReference>
<feature type="transmembrane region" description="Helical" evidence="1">
    <location>
        <begin position="48"/>
        <end position="69"/>
    </location>
</feature>
<feature type="transmembrane region" description="Helical" evidence="1">
    <location>
        <begin position="391"/>
        <end position="413"/>
    </location>
</feature>
<dbReference type="KEGG" id="plon:Pla110_07670"/>
<accession>A0A518CIK2</accession>
<evidence type="ECO:0000313" key="3">
    <source>
        <dbReference type="Proteomes" id="UP000317178"/>
    </source>
</evidence>
<feature type="transmembrane region" description="Helical" evidence="1">
    <location>
        <begin position="332"/>
        <end position="354"/>
    </location>
</feature>
<reference evidence="2 3" key="1">
    <citation type="submission" date="2019-02" db="EMBL/GenBank/DDBJ databases">
        <title>Deep-cultivation of Planctomycetes and their phenomic and genomic characterization uncovers novel biology.</title>
        <authorList>
            <person name="Wiegand S."/>
            <person name="Jogler M."/>
            <person name="Boedeker C."/>
            <person name="Pinto D."/>
            <person name="Vollmers J."/>
            <person name="Rivas-Marin E."/>
            <person name="Kohn T."/>
            <person name="Peeters S.H."/>
            <person name="Heuer A."/>
            <person name="Rast P."/>
            <person name="Oberbeckmann S."/>
            <person name="Bunk B."/>
            <person name="Jeske O."/>
            <person name="Meyerdierks A."/>
            <person name="Storesund J.E."/>
            <person name="Kallscheuer N."/>
            <person name="Luecker S."/>
            <person name="Lage O.M."/>
            <person name="Pohl T."/>
            <person name="Merkel B.J."/>
            <person name="Hornburger P."/>
            <person name="Mueller R.-W."/>
            <person name="Bruemmer F."/>
            <person name="Labrenz M."/>
            <person name="Spormann A.M."/>
            <person name="Op den Camp H."/>
            <person name="Overmann J."/>
            <person name="Amann R."/>
            <person name="Jetten M.S.M."/>
            <person name="Mascher T."/>
            <person name="Medema M.H."/>
            <person name="Devos D.P."/>
            <person name="Kaster A.-K."/>
            <person name="Ovreas L."/>
            <person name="Rohde M."/>
            <person name="Galperin M.Y."/>
            <person name="Jogler C."/>
        </authorList>
    </citation>
    <scope>NUCLEOTIDE SEQUENCE [LARGE SCALE GENOMIC DNA]</scope>
    <source>
        <strain evidence="2 3">Pla110</strain>
    </source>
</reference>
<keyword evidence="1" id="KW-0472">Membrane</keyword>
<sequence length="548" mass="58900">MKRLPLFCKGDLDGFFGLFIDNLVQLILIFSLLGLCGITPDSELLTHAILPGIAMSLLVGNLFYAWQAWRLAKQTGRDDVTALPYGINTPSVIIYVLFVMKPVYDSTLDADLAWKMGLVACLGSGIIEFFGSFVGSKIRKTTPRAALLSTLAGIAIGFIAMTFALQIYQRPLVAMLPLGIIMLGYFSHYRFPFGLPAGLLAVLIGTITAWVLPNVLPTALAGPAMDSGAISNSIEKVGFYLPQFYGQEIWELLSKNNNWVGYLSVIVPMGLFNVLGSMQNVESAEAAGDSYSTGSSMAVNGLGSIVGACFGSCFPTTIYIGHPGWKALGARAGYSVLNGIVFTVICLTGVASLIQNIIPLEAGIAIVLWIGIIITAQAFQATPLEDAPAVAMGLFPAIAAWGATAVMGTFFALSFTGEGVATMQEVLEQNRDFDVNGFLLNGLLVMERGYIFTCMILSAMAACLIKRQFGAATIWSTLAALLTGIGLIHTYQLSGNIIDYLLIHQTPPEGIYVFRGYGILIGYVSLAVLFGVIWFFERNRIEEEAEAN</sequence>
<evidence type="ECO:0000256" key="1">
    <source>
        <dbReference type="SAM" id="Phobius"/>
    </source>
</evidence>
<feature type="transmembrane region" description="Helical" evidence="1">
    <location>
        <begin position="15"/>
        <end position="36"/>
    </location>
</feature>
<feature type="transmembrane region" description="Helical" evidence="1">
    <location>
        <begin position="172"/>
        <end position="191"/>
    </location>
</feature>
<keyword evidence="1" id="KW-1133">Transmembrane helix</keyword>
<feature type="transmembrane region" description="Helical" evidence="1">
    <location>
        <begin position="298"/>
        <end position="320"/>
    </location>
</feature>
<dbReference type="AlphaFoldDB" id="A0A518CIK2"/>
<protein>
    <recommendedName>
        <fullName evidence="4">Permease</fullName>
    </recommendedName>
</protein>
<feature type="transmembrane region" description="Helical" evidence="1">
    <location>
        <begin position="145"/>
        <end position="165"/>
    </location>
</feature>
<keyword evidence="1" id="KW-0812">Transmembrane</keyword>
<feature type="transmembrane region" description="Helical" evidence="1">
    <location>
        <begin position="112"/>
        <end position="133"/>
    </location>
</feature>
<proteinExistence type="predicted"/>